<dbReference type="PANTHER" id="PTHR33164">
    <property type="entry name" value="TRANSCRIPTIONAL REGULATOR, MARR FAMILY"/>
    <property type="match status" value="1"/>
</dbReference>
<dbReference type="RefSeq" id="WP_184384812.1">
    <property type="nucleotide sequence ID" value="NZ_JACIDJ010000004.1"/>
</dbReference>
<dbReference type="AlphaFoldDB" id="A0A840AFC4"/>
<dbReference type="Gene3D" id="1.10.10.10">
    <property type="entry name" value="Winged helix-like DNA-binding domain superfamily/Winged helix DNA-binding domain"/>
    <property type="match status" value="1"/>
</dbReference>
<dbReference type="PROSITE" id="PS50995">
    <property type="entry name" value="HTH_MARR_2"/>
    <property type="match status" value="1"/>
</dbReference>
<protein>
    <submittedName>
        <fullName evidence="2">DNA-binding MarR family transcriptional regulator</fullName>
    </submittedName>
</protein>
<dbReference type="Proteomes" id="UP000553193">
    <property type="component" value="Unassembled WGS sequence"/>
</dbReference>
<keyword evidence="3" id="KW-1185">Reference proteome</keyword>
<evidence type="ECO:0000313" key="3">
    <source>
        <dbReference type="Proteomes" id="UP000553193"/>
    </source>
</evidence>
<dbReference type="SMART" id="SM00347">
    <property type="entry name" value="HTH_MARR"/>
    <property type="match status" value="1"/>
</dbReference>
<dbReference type="InterPro" id="IPR039422">
    <property type="entry name" value="MarR/SlyA-like"/>
</dbReference>
<dbReference type="GO" id="GO:0003677">
    <property type="term" value="F:DNA binding"/>
    <property type="evidence" value="ECO:0007669"/>
    <property type="project" value="UniProtKB-KW"/>
</dbReference>
<evidence type="ECO:0000259" key="1">
    <source>
        <dbReference type="PROSITE" id="PS50995"/>
    </source>
</evidence>
<dbReference type="InterPro" id="IPR036388">
    <property type="entry name" value="WH-like_DNA-bd_sf"/>
</dbReference>
<feature type="domain" description="HTH marR-type" evidence="1">
    <location>
        <begin position="19"/>
        <end position="161"/>
    </location>
</feature>
<dbReference type="SUPFAM" id="SSF46785">
    <property type="entry name" value="Winged helix' DNA-binding domain"/>
    <property type="match status" value="1"/>
</dbReference>
<dbReference type="PANTHER" id="PTHR33164:SF104">
    <property type="entry name" value="TRANSCRIPTIONAL REGULATORY PROTEIN"/>
    <property type="match status" value="1"/>
</dbReference>
<dbReference type="PRINTS" id="PR00598">
    <property type="entry name" value="HTHMARR"/>
</dbReference>
<name>A0A840AFC4_9PROT</name>
<organism evidence="2 3">
    <name type="scientific">Roseococcus suduntuyensis</name>
    <dbReference type="NCBI Taxonomy" id="455361"/>
    <lineage>
        <taxon>Bacteria</taxon>
        <taxon>Pseudomonadati</taxon>
        <taxon>Pseudomonadota</taxon>
        <taxon>Alphaproteobacteria</taxon>
        <taxon>Acetobacterales</taxon>
        <taxon>Roseomonadaceae</taxon>
        <taxon>Roseococcus</taxon>
    </lineage>
</organism>
<dbReference type="InterPro" id="IPR000835">
    <property type="entry name" value="HTH_MarR-typ"/>
</dbReference>
<gene>
    <name evidence="2" type="ORF">GGQ83_002684</name>
</gene>
<dbReference type="GO" id="GO:0003700">
    <property type="term" value="F:DNA-binding transcription factor activity"/>
    <property type="evidence" value="ECO:0007669"/>
    <property type="project" value="InterPro"/>
</dbReference>
<evidence type="ECO:0000313" key="2">
    <source>
        <dbReference type="EMBL" id="MBB3899236.1"/>
    </source>
</evidence>
<dbReference type="InterPro" id="IPR036390">
    <property type="entry name" value="WH_DNA-bd_sf"/>
</dbReference>
<reference evidence="2 3" key="1">
    <citation type="submission" date="2020-08" db="EMBL/GenBank/DDBJ databases">
        <title>Genomic Encyclopedia of Type Strains, Phase IV (KMG-IV): sequencing the most valuable type-strain genomes for metagenomic binning, comparative biology and taxonomic classification.</title>
        <authorList>
            <person name="Goeker M."/>
        </authorList>
    </citation>
    <scope>NUCLEOTIDE SEQUENCE [LARGE SCALE GENOMIC DNA]</scope>
    <source>
        <strain evidence="2 3">DSM 19979</strain>
    </source>
</reference>
<dbReference type="Pfam" id="PF12802">
    <property type="entry name" value="MarR_2"/>
    <property type="match status" value="1"/>
</dbReference>
<keyword evidence="2" id="KW-0238">DNA-binding</keyword>
<sequence>MDAIFRQWQAERPDIDPAPVRIYGLIAQIQMQSTGFIDEVLAPLGLVRGTFDVLTALRRAGEPYRLSPKQLATGLLLSGAGLTSRLNRLEAQGLIARLPEPRDRRTLRIQLTAAGEAVINEAIPRVFEVQWRHLAPLGEDGRRRLEEELARFADAIAQIMEQQEAP</sequence>
<dbReference type="GO" id="GO:0006950">
    <property type="term" value="P:response to stress"/>
    <property type="evidence" value="ECO:0007669"/>
    <property type="project" value="TreeGrafter"/>
</dbReference>
<proteinExistence type="predicted"/>
<accession>A0A840AFC4</accession>
<dbReference type="EMBL" id="JACIDJ010000004">
    <property type="protein sequence ID" value="MBB3899236.1"/>
    <property type="molecule type" value="Genomic_DNA"/>
</dbReference>
<comment type="caution">
    <text evidence="2">The sequence shown here is derived from an EMBL/GenBank/DDBJ whole genome shotgun (WGS) entry which is preliminary data.</text>
</comment>